<gene>
    <name evidence="1" type="ORF">S01H4_56121</name>
</gene>
<name>X1ES27_9ZZZZ</name>
<evidence type="ECO:0008006" key="2">
    <source>
        <dbReference type="Google" id="ProtNLM"/>
    </source>
</evidence>
<dbReference type="InterPro" id="IPR007355">
    <property type="entry name" value="DUF424"/>
</dbReference>
<comment type="caution">
    <text evidence="1">The sequence shown here is derived from an EMBL/GenBank/DDBJ whole genome shotgun (WGS) entry which is preliminary data.</text>
</comment>
<reference evidence="1" key="1">
    <citation type="journal article" date="2014" name="Front. Microbiol.">
        <title>High frequency of phylogenetically diverse reductive dehalogenase-homologous genes in deep subseafloor sedimentary metagenomes.</title>
        <authorList>
            <person name="Kawai M."/>
            <person name="Futagami T."/>
            <person name="Toyoda A."/>
            <person name="Takaki Y."/>
            <person name="Nishi S."/>
            <person name="Hori S."/>
            <person name="Arai W."/>
            <person name="Tsubouchi T."/>
            <person name="Morono Y."/>
            <person name="Uchiyama I."/>
            <person name="Ito T."/>
            <person name="Fujiyama A."/>
            <person name="Inagaki F."/>
            <person name="Takami H."/>
        </authorList>
    </citation>
    <scope>NUCLEOTIDE SEQUENCE</scope>
    <source>
        <strain evidence="1">Expedition CK06-06</strain>
    </source>
</reference>
<proteinExistence type="predicted"/>
<dbReference type="Gene3D" id="3.30.1860.10">
    <property type="entry name" value="uncharacterized conserved protein from methanopyrus kandleri domain like"/>
    <property type="match status" value="1"/>
</dbReference>
<dbReference type="AlphaFoldDB" id="X1ES27"/>
<dbReference type="EMBL" id="BART01032484">
    <property type="protein sequence ID" value="GAH11438.1"/>
    <property type="molecule type" value="Genomic_DNA"/>
</dbReference>
<sequence length="105" mass="11887">MASFFMKVMNQNTERLITACDEEIMNIPLMSHGVKICATPRFYGNELVTESELLGEIKNCTSANVIGTSVIELLLKNRMIHKDAILWLEHSEDKKKKVGHAIIIK</sequence>
<organism evidence="1">
    <name type="scientific">marine sediment metagenome</name>
    <dbReference type="NCBI Taxonomy" id="412755"/>
    <lineage>
        <taxon>unclassified sequences</taxon>
        <taxon>metagenomes</taxon>
        <taxon>ecological metagenomes</taxon>
    </lineage>
</organism>
<dbReference type="Pfam" id="PF04242">
    <property type="entry name" value="DUF424"/>
    <property type="match status" value="1"/>
</dbReference>
<protein>
    <recommendedName>
        <fullName evidence="2">DUF424 domain-containing protein</fullName>
    </recommendedName>
</protein>
<accession>X1ES27</accession>
<evidence type="ECO:0000313" key="1">
    <source>
        <dbReference type="EMBL" id="GAH11438.1"/>
    </source>
</evidence>